<proteinExistence type="predicted"/>
<dbReference type="EMBL" id="DYZA01000227">
    <property type="protein sequence ID" value="HJD98153.1"/>
    <property type="molecule type" value="Genomic_DNA"/>
</dbReference>
<reference evidence="2" key="1">
    <citation type="journal article" date="2021" name="PeerJ">
        <title>Extensive microbial diversity within the chicken gut microbiome revealed by metagenomics and culture.</title>
        <authorList>
            <person name="Gilroy R."/>
            <person name="Ravi A."/>
            <person name="Getino M."/>
            <person name="Pursley I."/>
            <person name="Horton D.L."/>
            <person name="Alikhan N.F."/>
            <person name="Baker D."/>
            <person name="Gharbi K."/>
            <person name="Hall N."/>
            <person name="Watson M."/>
            <person name="Adriaenssens E.M."/>
            <person name="Foster-Nyarko E."/>
            <person name="Jarju S."/>
            <person name="Secka A."/>
            <person name="Antonio M."/>
            <person name="Oren A."/>
            <person name="Chaudhuri R.R."/>
            <person name="La Ragione R."/>
            <person name="Hildebrand F."/>
            <person name="Pallen M.J."/>
        </authorList>
    </citation>
    <scope>NUCLEOTIDE SEQUENCE</scope>
    <source>
        <strain evidence="2">ChiGjej2B2-19336</strain>
    </source>
</reference>
<evidence type="ECO:0000313" key="3">
    <source>
        <dbReference type="Proteomes" id="UP000698963"/>
    </source>
</evidence>
<gene>
    <name evidence="2" type="ORF">K8W16_10975</name>
</gene>
<evidence type="ECO:0000313" key="2">
    <source>
        <dbReference type="EMBL" id="HJD98153.1"/>
    </source>
</evidence>
<feature type="region of interest" description="Disordered" evidence="1">
    <location>
        <begin position="84"/>
        <end position="107"/>
    </location>
</feature>
<comment type="caution">
    <text evidence="2">The sequence shown here is derived from an EMBL/GenBank/DDBJ whole genome shotgun (WGS) entry which is preliminary data.</text>
</comment>
<sequence length="148" mass="15699">MDIGSVASSSSRLLDALERMGLSQGEGLISSGPSPVPGELARMFESLMEREQPSLQAQEVGLFPGNASGTERASSIAREGDFFRSEGVEQASGSGASPSPGMEETLISPSELYRLQFQVGMLRFQAETGSNVKQQATQGLDSLLRNQS</sequence>
<feature type="compositionally biased region" description="Low complexity" evidence="1">
    <location>
        <begin position="91"/>
        <end position="101"/>
    </location>
</feature>
<dbReference type="RefSeq" id="WP_304123653.1">
    <property type="nucleotide sequence ID" value="NZ_DYZA01000227.1"/>
</dbReference>
<reference evidence="2" key="2">
    <citation type="submission" date="2021-09" db="EMBL/GenBank/DDBJ databases">
        <authorList>
            <person name="Gilroy R."/>
        </authorList>
    </citation>
    <scope>NUCLEOTIDE SEQUENCE</scope>
    <source>
        <strain evidence="2">ChiGjej2B2-19336</strain>
    </source>
</reference>
<dbReference type="AlphaFoldDB" id="A0A921AXW3"/>
<name>A0A921AXW3_9BACT</name>
<accession>A0A921AXW3</accession>
<feature type="region of interest" description="Disordered" evidence="1">
    <location>
        <begin position="128"/>
        <end position="148"/>
    </location>
</feature>
<protein>
    <submittedName>
        <fullName evidence="2">Uncharacterized protein</fullName>
    </submittedName>
</protein>
<organism evidence="2 3">
    <name type="scientific">Mailhella massiliensis</name>
    <dbReference type="NCBI Taxonomy" id="1903261"/>
    <lineage>
        <taxon>Bacteria</taxon>
        <taxon>Pseudomonadati</taxon>
        <taxon>Thermodesulfobacteriota</taxon>
        <taxon>Desulfovibrionia</taxon>
        <taxon>Desulfovibrionales</taxon>
        <taxon>Desulfovibrionaceae</taxon>
        <taxon>Mailhella</taxon>
    </lineage>
</organism>
<evidence type="ECO:0000256" key="1">
    <source>
        <dbReference type="SAM" id="MobiDB-lite"/>
    </source>
</evidence>
<dbReference type="Proteomes" id="UP000698963">
    <property type="component" value="Unassembled WGS sequence"/>
</dbReference>